<dbReference type="Proteomes" id="UP000295620">
    <property type="component" value="Unassembled WGS sequence"/>
</dbReference>
<evidence type="ECO:0000256" key="1">
    <source>
        <dbReference type="SAM" id="MobiDB-lite"/>
    </source>
</evidence>
<protein>
    <recommendedName>
        <fullName evidence="5">GLPGLI family protein</fullName>
    </recommendedName>
</protein>
<feature type="chain" id="PRO_5020421076" description="GLPGLI family protein" evidence="2">
    <location>
        <begin position="26"/>
        <end position="333"/>
    </location>
</feature>
<comment type="caution">
    <text evidence="3">The sequence shown here is derived from an EMBL/GenBank/DDBJ whole genome shotgun (WGS) entry which is preliminary data.</text>
</comment>
<evidence type="ECO:0000313" key="3">
    <source>
        <dbReference type="EMBL" id="TDQ11793.1"/>
    </source>
</evidence>
<keyword evidence="2" id="KW-0732">Signal</keyword>
<reference evidence="3 4" key="1">
    <citation type="submission" date="2019-03" db="EMBL/GenBank/DDBJ databases">
        <title>Genomic Encyclopedia of Archaeal and Bacterial Type Strains, Phase II (KMG-II): from individual species to whole genera.</title>
        <authorList>
            <person name="Goeker M."/>
        </authorList>
    </citation>
    <scope>NUCLEOTIDE SEQUENCE [LARGE SCALE GENOMIC DNA]</scope>
    <source>
        <strain evidence="3 4">DSM 19035</strain>
    </source>
</reference>
<dbReference type="OrthoDB" id="871084at2"/>
<feature type="compositionally biased region" description="Polar residues" evidence="1">
    <location>
        <begin position="26"/>
        <end position="43"/>
    </location>
</feature>
<feature type="region of interest" description="Disordered" evidence="1">
    <location>
        <begin position="26"/>
        <end position="45"/>
    </location>
</feature>
<name>A0A4V3D1P0_9SPHI</name>
<evidence type="ECO:0008006" key="5">
    <source>
        <dbReference type="Google" id="ProtNLM"/>
    </source>
</evidence>
<evidence type="ECO:0000256" key="2">
    <source>
        <dbReference type="SAM" id="SignalP"/>
    </source>
</evidence>
<dbReference type="EMBL" id="SNYC01000003">
    <property type="protein sequence ID" value="TDQ11793.1"/>
    <property type="molecule type" value="Genomic_DNA"/>
</dbReference>
<keyword evidence="4" id="KW-1185">Reference proteome</keyword>
<organism evidence="3 4">
    <name type="scientific">Pedobacter metabolipauper</name>
    <dbReference type="NCBI Taxonomy" id="425513"/>
    <lineage>
        <taxon>Bacteria</taxon>
        <taxon>Pseudomonadati</taxon>
        <taxon>Bacteroidota</taxon>
        <taxon>Sphingobacteriia</taxon>
        <taxon>Sphingobacteriales</taxon>
        <taxon>Sphingobacteriaceae</taxon>
        <taxon>Pedobacter</taxon>
    </lineage>
</organism>
<feature type="signal peptide" evidence="2">
    <location>
        <begin position="1"/>
        <end position="25"/>
    </location>
</feature>
<accession>A0A4V3D1P0</accession>
<gene>
    <name evidence="3" type="ORF">ATK78_0921</name>
</gene>
<dbReference type="PROSITE" id="PS51257">
    <property type="entry name" value="PROKAR_LIPOPROTEIN"/>
    <property type="match status" value="1"/>
</dbReference>
<sequence length="333" mass="36625">MKNKLNYFSAILLVIALSACNQTPANNKIPSNNKTPSGNQITDVSGKPEAAIAPEKDFTEGVIKVSISLPGSPMGKVFAQIDPEKGNMQVQMKSIRDKMSAADQKIFQEESQKLGFAMMGLVLLPPKTTIYMKGDEATAKMEALTYSGENTINSRTKKGMFYVKSRTNKTDISFTYDDKNSYKAFAGTLTDKEYNIVKTKETEVVAGYVCTKSIYTEKNAGKPASAAQAASASGVGAYKVEVWSSDLMPRSINFLHPLYVEEAGGIMKLVIYPKKESDLKVLYEFTSVERRPVTSAEMTVKKTAKVYDYGKDIQTLGWKLFGVMLGATEQSYN</sequence>
<dbReference type="AlphaFoldDB" id="A0A4V3D1P0"/>
<evidence type="ECO:0000313" key="4">
    <source>
        <dbReference type="Proteomes" id="UP000295620"/>
    </source>
</evidence>
<proteinExistence type="predicted"/>
<dbReference type="RefSeq" id="WP_133574835.1">
    <property type="nucleotide sequence ID" value="NZ_SNYC01000003.1"/>
</dbReference>